<evidence type="ECO:0000313" key="2">
    <source>
        <dbReference type="Proteomes" id="UP000593578"/>
    </source>
</evidence>
<dbReference type="Proteomes" id="UP000593578">
    <property type="component" value="Unassembled WGS sequence"/>
</dbReference>
<comment type="caution">
    <text evidence="1">The sequence shown here is derived from an EMBL/GenBank/DDBJ whole genome shotgun (WGS) entry which is preliminary data.</text>
</comment>
<accession>A0A7J8NVG2</accession>
<gene>
    <name evidence="1" type="ORF">Gorai_023098</name>
</gene>
<reference evidence="1 2" key="1">
    <citation type="journal article" date="2019" name="Genome Biol. Evol.">
        <title>Insights into the evolution of the New World diploid cottons (Gossypium, subgenus Houzingenia) based on genome sequencing.</title>
        <authorList>
            <person name="Grover C.E."/>
            <person name="Arick M.A. 2nd"/>
            <person name="Thrash A."/>
            <person name="Conover J.L."/>
            <person name="Sanders W.S."/>
            <person name="Peterson D.G."/>
            <person name="Frelichowski J.E."/>
            <person name="Scheffler J.A."/>
            <person name="Scheffler B.E."/>
            <person name="Wendel J.F."/>
        </authorList>
    </citation>
    <scope>NUCLEOTIDE SEQUENCE [LARGE SCALE GENOMIC DNA]</scope>
    <source>
        <strain evidence="1">8</strain>
        <tissue evidence="1">Leaf</tissue>
    </source>
</reference>
<dbReference type="AlphaFoldDB" id="A0A7J8NVG2"/>
<evidence type="ECO:0000313" key="1">
    <source>
        <dbReference type="EMBL" id="MBA0580898.1"/>
    </source>
</evidence>
<sequence>MNGGGGLSSVVDQLVSLSMPTACIITMHDQICLVLCKPRSSLVTWHASATDSSSCWGRWVSVPRYSLCVTYTGLSSVS</sequence>
<protein>
    <submittedName>
        <fullName evidence="1">Uncharacterized protein</fullName>
    </submittedName>
</protein>
<feature type="non-terminal residue" evidence="1">
    <location>
        <position position="78"/>
    </location>
</feature>
<dbReference type="EMBL" id="JABEZZ010000002">
    <property type="protein sequence ID" value="MBA0580898.1"/>
    <property type="molecule type" value="Genomic_DNA"/>
</dbReference>
<name>A0A7J8NVG2_GOSRA</name>
<organism evidence="1 2">
    <name type="scientific">Gossypium raimondii</name>
    <name type="common">Peruvian cotton</name>
    <name type="synonym">Gossypium klotzschianum subsp. raimondii</name>
    <dbReference type="NCBI Taxonomy" id="29730"/>
    <lineage>
        <taxon>Eukaryota</taxon>
        <taxon>Viridiplantae</taxon>
        <taxon>Streptophyta</taxon>
        <taxon>Embryophyta</taxon>
        <taxon>Tracheophyta</taxon>
        <taxon>Spermatophyta</taxon>
        <taxon>Magnoliopsida</taxon>
        <taxon>eudicotyledons</taxon>
        <taxon>Gunneridae</taxon>
        <taxon>Pentapetalae</taxon>
        <taxon>rosids</taxon>
        <taxon>malvids</taxon>
        <taxon>Malvales</taxon>
        <taxon>Malvaceae</taxon>
        <taxon>Malvoideae</taxon>
        <taxon>Gossypium</taxon>
    </lineage>
</organism>
<proteinExistence type="predicted"/>